<keyword evidence="2" id="KW-1133">Transmembrane helix</keyword>
<dbReference type="Proteomes" id="UP001281614">
    <property type="component" value="Unassembled WGS sequence"/>
</dbReference>
<evidence type="ECO:0000256" key="2">
    <source>
        <dbReference type="SAM" id="Phobius"/>
    </source>
</evidence>
<sequence>MHSSWFEYPITRPYPFRWFTPTAIVGGLILAVVFTLVNFRSNGFYLKTIYTKSLNDTEASFHSRWFQKRPFNWQNDMNAECQPHLLTVGSSFFTSNLGFNYKVKSIKPRQTDTERLVSRLTNLPAIGYRNTTLEDCHLDTLEINLIKSDNAQPPSWWLSWGRSTVAASLRCVVISDSGLVDVTIDAEYSGESDVIYDYVLDDDYETRSSVWWGSRLSNAYFGGVLTATSQVVVEDDQYLTSVQLSFTANRTTKDIRSNSFFQLQWWLAFSKAQILHSGMQDLGDTGYDSDFFVAAPFAEGLHYARLMNSLFAMDLGNCNASNLLLDEDGLQYAIIAPDNKFRRVGGLLNNSATMGGLNPSRFNEIPAPGAILGGGGDIGLTRLNETYAKFRSKTGPLLCKDATIMAEYLCSVPQQKSPGVMFLAILLADLVFLQAAWKLFQLAAGSAATRGSPDAMVCRGCLTTRLGDSNILEMVPLRSEAGDPDVQSSLKSRSPYTKLSDTDLPADHMGR</sequence>
<name>A0AAD9Y9N4_COLKA</name>
<dbReference type="EMBL" id="VYYT01000280">
    <property type="protein sequence ID" value="KAK2748801.1"/>
    <property type="molecule type" value="Genomic_DNA"/>
</dbReference>
<keyword evidence="2" id="KW-0472">Membrane</keyword>
<feature type="region of interest" description="Disordered" evidence="1">
    <location>
        <begin position="481"/>
        <end position="511"/>
    </location>
</feature>
<feature type="transmembrane region" description="Helical" evidence="2">
    <location>
        <begin position="18"/>
        <end position="39"/>
    </location>
</feature>
<gene>
    <name evidence="3" type="ORF">CKAH01_18057</name>
</gene>
<evidence type="ECO:0000256" key="1">
    <source>
        <dbReference type="SAM" id="MobiDB-lite"/>
    </source>
</evidence>
<evidence type="ECO:0000313" key="3">
    <source>
        <dbReference type="EMBL" id="KAK2748801.1"/>
    </source>
</evidence>
<keyword evidence="2" id="KW-0812">Transmembrane</keyword>
<dbReference type="AlphaFoldDB" id="A0AAD9Y9N4"/>
<comment type="caution">
    <text evidence="3">The sequence shown here is derived from an EMBL/GenBank/DDBJ whole genome shotgun (WGS) entry which is preliminary data.</text>
</comment>
<feature type="compositionally biased region" description="Polar residues" evidence="1">
    <location>
        <begin position="486"/>
        <end position="499"/>
    </location>
</feature>
<organism evidence="3 4">
    <name type="scientific">Colletotrichum kahawae</name>
    <name type="common">Coffee berry disease fungus</name>
    <dbReference type="NCBI Taxonomy" id="34407"/>
    <lineage>
        <taxon>Eukaryota</taxon>
        <taxon>Fungi</taxon>
        <taxon>Dikarya</taxon>
        <taxon>Ascomycota</taxon>
        <taxon>Pezizomycotina</taxon>
        <taxon>Sordariomycetes</taxon>
        <taxon>Hypocreomycetidae</taxon>
        <taxon>Glomerellales</taxon>
        <taxon>Glomerellaceae</taxon>
        <taxon>Colletotrichum</taxon>
        <taxon>Colletotrichum gloeosporioides species complex</taxon>
    </lineage>
</organism>
<evidence type="ECO:0000313" key="4">
    <source>
        <dbReference type="Proteomes" id="UP001281614"/>
    </source>
</evidence>
<accession>A0AAD9Y9N4</accession>
<proteinExistence type="predicted"/>
<protein>
    <submittedName>
        <fullName evidence="3">Uncharacterized protein</fullName>
    </submittedName>
</protein>
<reference evidence="3" key="1">
    <citation type="submission" date="2023-02" db="EMBL/GenBank/DDBJ databases">
        <title>Colletotrichum kahawae CIFC_Que2 genome sequencing and assembly.</title>
        <authorList>
            <person name="Baroncelli R."/>
        </authorList>
    </citation>
    <scope>NUCLEOTIDE SEQUENCE</scope>
    <source>
        <strain evidence="3">CIFC_Que2</strain>
    </source>
</reference>
<keyword evidence="4" id="KW-1185">Reference proteome</keyword>